<feature type="transmembrane region" description="Helical" evidence="7">
    <location>
        <begin position="285"/>
        <end position="311"/>
    </location>
</feature>
<dbReference type="GO" id="GO:0098797">
    <property type="term" value="C:plasma membrane protein complex"/>
    <property type="evidence" value="ECO:0007669"/>
    <property type="project" value="TreeGrafter"/>
</dbReference>
<dbReference type="PATRIC" id="fig|1379910.4.peg.326"/>
<accession>A0A0H4VGA3</accession>
<name>A0A0H4VGA3_9BACT</name>
<feature type="transmembrane region" description="Helical" evidence="7">
    <location>
        <begin position="332"/>
        <end position="360"/>
    </location>
</feature>
<dbReference type="InterPro" id="IPR025857">
    <property type="entry name" value="MacB_PCD"/>
</dbReference>
<dbReference type="KEGG" id="ruf:TH63_01575"/>
<sequence>MNVKLILNIAVGLLRARMRQSIVAAAGVTFGIGMFIALVSFMNGLNQLLDGLILNRLPHVRLYNEIKPSPVQAVERAQKFNGYEHFIRSIKPKDRGKEIYNSQAIIKAIKEDSRVIGVAPKAITQVFYNTGTIELGGVIDGIDVVQEDRLFKLSDYIIAGNLQDLATVSNSIILGKGIAEKMMVDLGDVVRITAPNGQQGTLKVVGVVQLGIMEIDNIQSYASIETVQKLLGQPSAYLTDIQVNLTDLNLAPATAKEFAALYGLEATDIQTANSQFETGSNIRSIISYAVGVTLLIVAGFGIYNILNMMIYEKMDAIAILKATGFSATDVQYIFLSLSMIIGVAGGVMGLLLGYVISVVIDNVPFKTESLPTIDTYPVYFNPVYYMIGISFALVTTYFAGLFPARKASKTDPVSIIRGK</sequence>
<dbReference type="RefSeq" id="WP_048919383.1">
    <property type="nucleotide sequence ID" value="NZ_CP010777.1"/>
</dbReference>
<evidence type="ECO:0000313" key="11">
    <source>
        <dbReference type="Proteomes" id="UP000036458"/>
    </source>
</evidence>
<evidence type="ECO:0000256" key="3">
    <source>
        <dbReference type="ARBA" id="ARBA00022475"/>
    </source>
</evidence>
<protein>
    <submittedName>
        <fullName evidence="10">ABC transporter</fullName>
    </submittedName>
</protein>
<dbReference type="STRING" id="1379910.TH63_01575"/>
<dbReference type="EMBL" id="CP010777">
    <property type="protein sequence ID" value="AKQ44615.1"/>
    <property type="molecule type" value="Genomic_DNA"/>
</dbReference>
<keyword evidence="5 7" id="KW-1133">Transmembrane helix</keyword>
<keyword evidence="6 7" id="KW-0472">Membrane</keyword>
<dbReference type="InterPro" id="IPR051447">
    <property type="entry name" value="Lipoprotein-release_system"/>
</dbReference>
<keyword evidence="4 7" id="KW-0812">Transmembrane</keyword>
<dbReference type="PANTHER" id="PTHR30489:SF0">
    <property type="entry name" value="LIPOPROTEIN-RELEASING SYSTEM TRANSMEMBRANE PROTEIN LOLE"/>
    <property type="match status" value="1"/>
</dbReference>
<dbReference type="GO" id="GO:0044874">
    <property type="term" value="P:lipoprotein localization to outer membrane"/>
    <property type="evidence" value="ECO:0007669"/>
    <property type="project" value="TreeGrafter"/>
</dbReference>
<gene>
    <name evidence="10" type="ORF">TH63_01575</name>
</gene>
<feature type="transmembrane region" description="Helical" evidence="7">
    <location>
        <begin position="21"/>
        <end position="42"/>
    </location>
</feature>
<reference evidence="10 11" key="1">
    <citation type="submission" date="2015-01" db="EMBL/GenBank/DDBJ databases">
        <title>Rufibacter sp./DG31D/ whole genome sequencing.</title>
        <authorList>
            <person name="Kim M.K."/>
            <person name="Srinivasan S."/>
            <person name="Lee J.-J."/>
        </authorList>
    </citation>
    <scope>NUCLEOTIDE SEQUENCE [LARGE SCALE GENOMIC DNA]</scope>
    <source>
        <strain evidence="10 11">DG31D</strain>
    </source>
</reference>
<comment type="subcellular location">
    <subcellularLocation>
        <location evidence="1">Cell membrane</location>
        <topology evidence="1">Multi-pass membrane protein</topology>
    </subcellularLocation>
</comment>
<evidence type="ECO:0000256" key="7">
    <source>
        <dbReference type="SAM" id="Phobius"/>
    </source>
</evidence>
<evidence type="ECO:0000259" key="8">
    <source>
        <dbReference type="Pfam" id="PF02687"/>
    </source>
</evidence>
<feature type="domain" description="MacB-like periplasmic core" evidence="9">
    <location>
        <begin position="21"/>
        <end position="259"/>
    </location>
</feature>
<evidence type="ECO:0000259" key="9">
    <source>
        <dbReference type="Pfam" id="PF12704"/>
    </source>
</evidence>
<dbReference type="InterPro" id="IPR003838">
    <property type="entry name" value="ABC3_permease_C"/>
</dbReference>
<evidence type="ECO:0000313" key="10">
    <source>
        <dbReference type="EMBL" id="AKQ44615.1"/>
    </source>
</evidence>
<evidence type="ECO:0000256" key="1">
    <source>
        <dbReference type="ARBA" id="ARBA00004651"/>
    </source>
</evidence>
<dbReference type="Proteomes" id="UP000036458">
    <property type="component" value="Chromosome"/>
</dbReference>
<dbReference type="OrthoDB" id="9770036at2"/>
<dbReference type="AlphaFoldDB" id="A0A0H4VGA3"/>
<organism evidence="10 11">
    <name type="scientific">Rufibacter radiotolerans</name>
    <dbReference type="NCBI Taxonomy" id="1379910"/>
    <lineage>
        <taxon>Bacteria</taxon>
        <taxon>Pseudomonadati</taxon>
        <taxon>Bacteroidota</taxon>
        <taxon>Cytophagia</taxon>
        <taxon>Cytophagales</taxon>
        <taxon>Hymenobacteraceae</taxon>
        <taxon>Rufibacter</taxon>
    </lineage>
</organism>
<dbReference type="Pfam" id="PF12704">
    <property type="entry name" value="MacB_PCD"/>
    <property type="match status" value="1"/>
</dbReference>
<proteinExistence type="inferred from homology"/>
<keyword evidence="11" id="KW-1185">Reference proteome</keyword>
<feature type="transmembrane region" description="Helical" evidence="7">
    <location>
        <begin position="383"/>
        <end position="402"/>
    </location>
</feature>
<evidence type="ECO:0000256" key="4">
    <source>
        <dbReference type="ARBA" id="ARBA00022692"/>
    </source>
</evidence>
<dbReference type="Pfam" id="PF02687">
    <property type="entry name" value="FtsX"/>
    <property type="match status" value="1"/>
</dbReference>
<evidence type="ECO:0000256" key="5">
    <source>
        <dbReference type="ARBA" id="ARBA00022989"/>
    </source>
</evidence>
<feature type="domain" description="ABC3 transporter permease C-terminal" evidence="8">
    <location>
        <begin position="290"/>
        <end position="412"/>
    </location>
</feature>
<comment type="similarity">
    <text evidence="2">Belongs to the ABC-4 integral membrane protein family. LolC/E subfamily.</text>
</comment>
<evidence type="ECO:0000256" key="2">
    <source>
        <dbReference type="ARBA" id="ARBA00005236"/>
    </source>
</evidence>
<evidence type="ECO:0000256" key="6">
    <source>
        <dbReference type="ARBA" id="ARBA00023136"/>
    </source>
</evidence>
<keyword evidence="3" id="KW-1003">Cell membrane</keyword>
<dbReference type="PANTHER" id="PTHR30489">
    <property type="entry name" value="LIPOPROTEIN-RELEASING SYSTEM TRANSMEMBRANE PROTEIN LOLE"/>
    <property type="match status" value="1"/>
</dbReference>